<dbReference type="InterPro" id="IPR027417">
    <property type="entry name" value="P-loop_NTPase"/>
</dbReference>
<evidence type="ECO:0000313" key="13">
    <source>
        <dbReference type="EMBL" id="GAB97450.1"/>
    </source>
</evidence>
<protein>
    <recommendedName>
        <fullName evidence="3 11">Thymidylate kinase</fullName>
        <ecNumber evidence="2 11">2.7.4.9</ecNumber>
    </recommendedName>
    <alternativeName>
        <fullName evidence="11">dTMP kinase</fullName>
    </alternativeName>
</protein>
<name>K6WDT8_9MICO</name>
<evidence type="ECO:0000256" key="10">
    <source>
        <dbReference type="ARBA" id="ARBA00057735"/>
    </source>
</evidence>
<evidence type="ECO:0000256" key="1">
    <source>
        <dbReference type="ARBA" id="ARBA00009776"/>
    </source>
</evidence>
<evidence type="ECO:0000259" key="12">
    <source>
        <dbReference type="Pfam" id="PF02223"/>
    </source>
</evidence>
<reference evidence="13 14" key="1">
    <citation type="submission" date="2012-08" db="EMBL/GenBank/DDBJ databases">
        <title>Whole genome shotgun sequence of Kineosphaera limosa NBRC 100340.</title>
        <authorList>
            <person name="Yoshida I."/>
            <person name="Isaki S."/>
            <person name="Hosoyama A."/>
            <person name="Tsuchikane K."/>
            <person name="Katsumata H."/>
            <person name="Ando Y."/>
            <person name="Ohji S."/>
            <person name="Hamada M."/>
            <person name="Tamura T."/>
            <person name="Yamazoe A."/>
            <person name="Yamazaki S."/>
            <person name="Fujita N."/>
        </authorList>
    </citation>
    <scope>NUCLEOTIDE SEQUENCE [LARGE SCALE GENOMIC DNA]</scope>
    <source>
        <strain evidence="13 14">NBRC 100340</strain>
    </source>
</reference>
<feature type="binding site" evidence="11">
    <location>
        <begin position="20"/>
        <end position="27"/>
    </location>
    <ligand>
        <name>ATP</name>
        <dbReference type="ChEBI" id="CHEBI:30616"/>
    </ligand>
</feature>
<keyword evidence="14" id="KW-1185">Reference proteome</keyword>
<dbReference type="PROSITE" id="PS01331">
    <property type="entry name" value="THYMIDYLATE_KINASE"/>
    <property type="match status" value="1"/>
</dbReference>
<dbReference type="SUPFAM" id="SSF52540">
    <property type="entry name" value="P-loop containing nucleoside triphosphate hydrolases"/>
    <property type="match status" value="1"/>
</dbReference>
<feature type="domain" description="Thymidylate kinase-like" evidence="12">
    <location>
        <begin position="18"/>
        <end position="203"/>
    </location>
</feature>
<sequence length="235" mass="25122">MTSTPANDPAPRGVFVVFEGGDGAGKSTQVALLSQWLGERGVEHVLTREPGGTALGTRLRELLLHVEDGGPVPRAEALLFAADRAQHAATLVRPALAAGRWVVSDRYIDSSIAYQGGGRDLDTDEVARLSAWATDELVPDLTVLLDVPVAVGAQRRRSAAAPEDRMESESVRFHEQVAQRFRQLAEAAPQRYLVLDATAEPAALSAAVRDRIDALRGALPDGLPDGHTERSGVRP</sequence>
<dbReference type="InterPro" id="IPR039430">
    <property type="entry name" value="Thymidylate_kin-like_dom"/>
</dbReference>
<evidence type="ECO:0000313" key="14">
    <source>
        <dbReference type="Proteomes" id="UP000008366"/>
    </source>
</evidence>
<evidence type="ECO:0000256" key="5">
    <source>
        <dbReference type="ARBA" id="ARBA00022727"/>
    </source>
</evidence>
<keyword evidence="7 11" id="KW-0418">Kinase</keyword>
<gene>
    <name evidence="11 13" type="primary">tmk</name>
    <name evidence="13" type="ORF">KILIM_069_00180</name>
</gene>
<dbReference type="GO" id="GO:0005524">
    <property type="term" value="F:ATP binding"/>
    <property type="evidence" value="ECO:0007669"/>
    <property type="project" value="UniProtKB-UniRule"/>
</dbReference>
<evidence type="ECO:0000256" key="4">
    <source>
        <dbReference type="ARBA" id="ARBA00022679"/>
    </source>
</evidence>
<accession>K6WDT8</accession>
<dbReference type="NCBIfam" id="TIGR00041">
    <property type="entry name" value="DTMP_kinase"/>
    <property type="match status" value="1"/>
</dbReference>
<dbReference type="GO" id="GO:0006235">
    <property type="term" value="P:dTTP biosynthetic process"/>
    <property type="evidence" value="ECO:0007669"/>
    <property type="project" value="UniProtKB-UniRule"/>
</dbReference>
<comment type="similarity">
    <text evidence="1 11">Belongs to the thymidylate kinase family.</text>
</comment>
<keyword evidence="6 11" id="KW-0547">Nucleotide-binding</keyword>
<dbReference type="GO" id="GO:0006233">
    <property type="term" value="P:dTDP biosynthetic process"/>
    <property type="evidence" value="ECO:0007669"/>
    <property type="project" value="InterPro"/>
</dbReference>
<dbReference type="PANTHER" id="PTHR10344:SF4">
    <property type="entry name" value="UMP-CMP KINASE 2, MITOCHONDRIAL"/>
    <property type="match status" value="1"/>
</dbReference>
<evidence type="ECO:0000256" key="3">
    <source>
        <dbReference type="ARBA" id="ARBA00017144"/>
    </source>
</evidence>
<evidence type="ECO:0000256" key="2">
    <source>
        <dbReference type="ARBA" id="ARBA00012980"/>
    </source>
</evidence>
<evidence type="ECO:0000256" key="6">
    <source>
        <dbReference type="ARBA" id="ARBA00022741"/>
    </source>
</evidence>
<dbReference type="HAMAP" id="MF_00165">
    <property type="entry name" value="Thymidylate_kinase"/>
    <property type="match status" value="1"/>
</dbReference>
<comment type="function">
    <text evidence="10 11">Phosphorylation of dTMP to form dTDP in both de novo and salvage pathways of dTTP synthesis.</text>
</comment>
<dbReference type="GO" id="GO:0004798">
    <property type="term" value="F:dTMP kinase activity"/>
    <property type="evidence" value="ECO:0007669"/>
    <property type="project" value="UniProtKB-UniRule"/>
</dbReference>
<organism evidence="13 14">
    <name type="scientific">Kineosphaera limosa NBRC 100340</name>
    <dbReference type="NCBI Taxonomy" id="1184609"/>
    <lineage>
        <taxon>Bacteria</taxon>
        <taxon>Bacillati</taxon>
        <taxon>Actinomycetota</taxon>
        <taxon>Actinomycetes</taxon>
        <taxon>Micrococcales</taxon>
        <taxon>Dermatophilaceae</taxon>
        <taxon>Kineosphaera</taxon>
    </lineage>
</organism>
<dbReference type="InterPro" id="IPR018095">
    <property type="entry name" value="Thymidylate_kin_CS"/>
</dbReference>
<dbReference type="eggNOG" id="COG0125">
    <property type="taxonomic scope" value="Bacteria"/>
</dbReference>
<dbReference type="STRING" id="1184609.KILIM_069_00180"/>
<dbReference type="Gene3D" id="3.40.50.300">
    <property type="entry name" value="P-loop containing nucleotide triphosphate hydrolases"/>
    <property type="match status" value="1"/>
</dbReference>
<evidence type="ECO:0000256" key="7">
    <source>
        <dbReference type="ARBA" id="ARBA00022777"/>
    </source>
</evidence>
<dbReference type="OrthoDB" id="9774907at2"/>
<dbReference type="Pfam" id="PF02223">
    <property type="entry name" value="Thymidylate_kin"/>
    <property type="match status" value="1"/>
</dbReference>
<dbReference type="GO" id="GO:0006227">
    <property type="term" value="P:dUDP biosynthetic process"/>
    <property type="evidence" value="ECO:0007669"/>
    <property type="project" value="TreeGrafter"/>
</dbReference>
<dbReference type="PANTHER" id="PTHR10344">
    <property type="entry name" value="THYMIDYLATE KINASE"/>
    <property type="match status" value="1"/>
</dbReference>
<comment type="caution">
    <text evidence="13">The sequence shown here is derived from an EMBL/GenBank/DDBJ whole genome shotgun (WGS) entry which is preliminary data.</text>
</comment>
<dbReference type="Proteomes" id="UP000008366">
    <property type="component" value="Unassembled WGS sequence"/>
</dbReference>
<dbReference type="EC" id="2.7.4.9" evidence="2 11"/>
<comment type="catalytic activity">
    <reaction evidence="9 11">
        <text>dTMP + ATP = dTDP + ADP</text>
        <dbReference type="Rhea" id="RHEA:13517"/>
        <dbReference type="ChEBI" id="CHEBI:30616"/>
        <dbReference type="ChEBI" id="CHEBI:58369"/>
        <dbReference type="ChEBI" id="CHEBI:63528"/>
        <dbReference type="ChEBI" id="CHEBI:456216"/>
        <dbReference type="EC" id="2.7.4.9"/>
    </reaction>
</comment>
<dbReference type="CDD" id="cd01672">
    <property type="entry name" value="TMPK"/>
    <property type="match status" value="1"/>
</dbReference>
<dbReference type="AlphaFoldDB" id="K6WDT8"/>
<dbReference type="EMBL" id="BAHD01000069">
    <property type="protein sequence ID" value="GAB97450.1"/>
    <property type="molecule type" value="Genomic_DNA"/>
</dbReference>
<keyword evidence="8 11" id="KW-0067">ATP-binding</keyword>
<evidence type="ECO:0000256" key="11">
    <source>
        <dbReference type="HAMAP-Rule" id="MF_00165"/>
    </source>
</evidence>
<dbReference type="GO" id="GO:0005829">
    <property type="term" value="C:cytosol"/>
    <property type="evidence" value="ECO:0007669"/>
    <property type="project" value="TreeGrafter"/>
</dbReference>
<evidence type="ECO:0000256" key="8">
    <source>
        <dbReference type="ARBA" id="ARBA00022840"/>
    </source>
</evidence>
<evidence type="ECO:0000256" key="9">
    <source>
        <dbReference type="ARBA" id="ARBA00048743"/>
    </source>
</evidence>
<dbReference type="InterPro" id="IPR018094">
    <property type="entry name" value="Thymidylate_kinase"/>
</dbReference>
<proteinExistence type="inferred from homology"/>
<keyword evidence="4 11" id="KW-0808">Transferase</keyword>
<keyword evidence="5 11" id="KW-0545">Nucleotide biosynthesis</keyword>
<dbReference type="RefSeq" id="WP_006593982.1">
    <property type="nucleotide sequence ID" value="NZ_BAHD01000069.1"/>
</dbReference>
<dbReference type="FunFam" id="3.40.50.300:FF:000225">
    <property type="entry name" value="Thymidylate kinase"/>
    <property type="match status" value="1"/>
</dbReference>